<evidence type="ECO:0000256" key="1">
    <source>
        <dbReference type="SAM" id="Coils"/>
    </source>
</evidence>
<dbReference type="AlphaFoldDB" id="A0A4U0WLA3"/>
<evidence type="ECO:0000256" key="2">
    <source>
        <dbReference type="SAM" id="MobiDB-lite"/>
    </source>
</evidence>
<gene>
    <name evidence="4" type="ORF">B0A49_10509</name>
</gene>
<reference evidence="4 5" key="1">
    <citation type="submission" date="2017-03" db="EMBL/GenBank/DDBJ databases">
        <title>Genomes of endolithic fungi from Antarctica.</title>
        <authorList>
            <person name="Coleine C."/>
            <person name="Masonjones S."/>
            <person name="Stajich J.E."/>
        </authorList>
    </citation>
    <scope>NUCLEOTIDE SEQUENCE [LARGE SCALE GENOMIC DNA]</scope>
    <source>
        <strain evidence="4 5">CCFEE 5187</strain>
    </source>
</reference>
<organism evidence="4 5">
    <name type="scientific">Cryomyces minteri</name>
    <dbReference type="NCBI Taxonomy" id="331657"/>
    <lineage>
        <taxon>Eukaryota</taxon>
        <taxon>Fungi</taxon>
        <taxon>Dikarya</taxon>
        <taxon>Ascomycota</taxon>
        <taxon>Pezizomycotina</taxon>
        <taxon>Dothideomycetes</taxon>
        <taxon>Dothideomycetes incertae sedis</taxon>
        <taxon>Cryomyces</taxon>
    </lineage>
</organism>
<sequence>MRLFPPPHEGLHPRYPKAPEPLPASDVVLAPVVGGSAGALMGLARFVFRRPKPGSAFRVATFITLTYGGLAAFTDHWLAPRQARRYFEREGIKIPAPVLWEQSRTVCSDDYIVAGAMAGLGLLAIKRNRVLPQPALIKILGAMSIGSFAANVVFPIGRREQLQQARLIHQMQQDQTLDFMPPEQRKLIMDLRARFSPSAILARFTQGQSNNAAPQQSGGSGWSFPGLQQVTPTKQITVTINKDPDELDVDEQDPQPHLSLDEDGEREFIPLTNYKWSPATNEEGIRALEKHIEQLQERRARRAREAEYLWHQLAEREAAYYAERADSPSRDEKRAKLELLGSMHSTHWKDISDIDWMIADSQKNILQLRAMINKGKWVPELSRASQKGDPQSTLNELLGLREKLLASRMQIEETEQHMTQVTQDLKWGTVPVVGTDAAKNDLREVQKVQNGLKKDLELLEQLIKTADALIEETETRIKGNGE</sequence>
<feature type="transmembrane region" description="Helical" evidence="3">
    <location>
        <begin position="28"/>
        <end position="48"/>
    </location>
</feature>
<protein>
    <submittedName>
        <fullName evidence="4">Uncharacterized protein</fullName>
    </submittedName>
</protein>
<keyword evidence="5" id="KW-1185">Reference proteome</keyword>
<dbReference type="Proteomes" id="UP000308768">
    <property type="component" value="Unassembled WGS sequence"/>
</dbReference>
<comment type="caution">
    <text evidence="4">The sequence shown here is derived from an EMBL/GenBank/DDBJ whole genome shotgun (WGS) entry which is preliminary data.</text>
</comment>
<dbReference type="OrthoDB" id="3915128at2759"/>
<keyword evidence="3" id="KW-1133">Transmembrane helix</keyword>
<feature type="coiled-coil region" evidence="1">
    <location>
        <begin position="442"/>
        <end position="476"/>
    </location>
</feature>
<dbReference type="EMBL" id="NAJN01001387">
    <property type="protein sequence ID" value="TKA63547.1"/>
    <property type="molecule type" value="Genomic_DNA"/>
</dbReference>
<keyword evidence="3" id="KW-0472">Membrane</keyword>
<keyword evidence="1" id="KW-0175">Coiled coil</keyword>
<evidence type="ECO:0000313" key="4">
    <source>
        <dbReference type="EMBL" id="TKA63547.1"/>
    </source>
</evidence>
<feature type="region of interest" description="Disordered" evidence="2">
    <location>
        <begin position="244"/>
        <end position="264"/>
    </location>
</feature>
<proteinExistence type="predicted"/>
<evidence type="ECO:0000256" key="3">
    <source>
        <dbReference type="SAM" id="Phobius"/>
    </source>
</evidence>
<accession>A0A4U0WLA3</accession>
<evidence type="ECO:0000313" key="5">
    <source>
        <dbReference type="Proteomes" id="UP000308768"/>
    </source>
</evidence>
<name>A0A4U0WLA3_9PEZI</name>
<keyword evidence="3" id="KW-0812">Transmembrane</keyword>